<dbReference type="PROSITE" id="PS51900">
    <property type="entry name" value="CB"/>
    <property type="match status" value="1"/>
</dbReference>
<keyword evidence="3 5" id="KW-0238">DNA-binding</keyword>
<comment type="similarity">
    <text evidence="1">Belongs to the 'phage' integrase family.</text>
</comment>
<dbReference type="PANTHER" id="PTHR30349:SF64">
    <property type="entry name" value="PROPHAGE INTEGRASE INTD-RELATED"/>
    <property type="match status" value="1"/>
</dbReference>
<dbReference type="Pfam" id="PF00589">
    <property type="entry name" value="Phage_integrase"/>
    <property type="match status" value="1"/>
</dbReference>
<dbReference type="GO" id="GO:0003677">
    <property type="term" value="F:DNA binding"/>
    <property type="evidence" value="ECO:0007669"/>
    <property type="project" value="UniProtKB-UniRule"/>
</dbReference>
<reference evidence="8 9" key="1">
    <citation type="submission" date="2015-05" db="EMBL/GenBank/DDBJ databases">
        <title>Comparison of genome.</title>
        <authorList>
            <person name="Zheng Z."/>
            <person name="Sun M."/>
        </authorList>
    </citation>
    <scope>NUCLEOTIDE SEQUENCE [LARGE SCALE GENOMIC DNA]</scope>
    <source>
        <strain evidence="8 9">G25-74</strain>
    </source>
</reference>
<dbReference type="PATRIC" id="fig|217031.6.peg.3144"/>
<accession>A0A177ZMI5</accession>
<evidence type="ECO:0000259" key="7">
    <source>
        <dbReference type="PROSITE" id="PS51900"/>
    </source>
</evidence>
<dbReference type="PROSITE" id="PS51898">
    <property type="entry name" value="TYR_RECOMBINASE"/>
    <property type="match status" value="1"/>
</dbReference>
<evidence type="ECO:0000256" key="2">
    <source>
        <dbReference type="ARBA" id="ARBA00022908"/>
    </source>
</evidence>
<dbReference type="EMBL" id="LDJR01000055">
    <property type="protein sequence ID" value="OAK69015.1"/>
    <property type="molecule type" value="Genomic_DNA"/>
</dbReference>
<evidence type="ECO:0000256" key="5">
    <source>
        <dbReference type="PROSITE-ProRule" id="PRU01248"/>
    </source>
</evidence>
<feature type="domain" description="Tyr recombinase" evidence="6">
    <location>
        <begin position="168"/>
        <end position="362"/>
    </location>
</feature>
<sequence length="403" mass="47177">MTKDIVKKAKNGTYYFRANLGYHPITGKQIQKYRSGFKTKKEAREEYSRLLLTKSDELEEKQDDILFQQFIEDIFLPWYKTQVKGRTYDNRLPAVRKHFTFFNSLITTEITPIHVQKWQLALSKKKYRSSYIRNVQGLFSMAMDRAVVLGLTESNPSKIVGNVKKTKTKIDFWTKEEFEKVISLFYKEDYYQHFLFISLWFLFMTGMRIGEATAIQWEDIDFDKGLLSIDKTLYYKNLDNYSFVEPKTKASVRHIALDEDTLMLLHEWKEKQQSIVQTNFVMSYNGIPTQKHTLANAITRYSKKAGVHRIRLHALRHSHASLLISMGENPLIIKDRLGHEDIETTLGTYGHLYPNSNFEVAHKLKGILSFQTATENKDTSPKNQFTAQYLRKDLESNNAITMQ</sequence>
<evidence type="ECO:0000313" key="9">
    <source>
        <dbReference type="Proteomes" id="UP000077881"/>
    </source>
</evidence>
<dbReference type="InterPro" id="IPR050090">
    <property type="entry name" value="Tyrosine_recombinase_XerCD"/>
</dbReference>
<dbReference type="Gene3D" id="1.10.150.130">
    <property type="match status" value="1"/>
</dbReference>
<dbReference type="PANTHER" id="PTHR30349">
    <property type="entry name" value="PHAGE INTEGRASE-RELATED"/>
    <property type="match status" value="1"/>
</dbReference>
<evidence type="ECO:0000256" key="3">
    <source>
        <dbReference type="ARBA" id="ARBA00023125"/>
    </source>
</evidence>
<dbReference type="InterPro" id="IPR002104">
    <property type="entry name" value="Integrase_catalytic"/>
</dbReference>
<dbReference type="InterPro" id="IPR010998">
    <property type="entry name" value="Integrase_recombinase_N"/>
</dbReference>
<dbReference type="Gene3D" id="1.10.443.10">
    <property type="entry name" value="Intergrase catalytic core"/>
    <property type="match status" value="1"/>
</dbReference>
<organism evidence="8 9">
    <name type="scientific">Lederbergia galactosidilytica</name>
    <dbReference type="NCBI Taxonomy" id="217031"/>
    <lineage>
        <taxon>Bacteria</taxon>
        <taxon>Bacillati</taxon>
        <taxon>Bacillota</taxon>
        <taxon>Bacilli</taxon>
        <taxon>Bacillales</taxon>
        <taxon>Bacillaceae</taxon>
        <taxon>Lederbergia</taxon>
    </lineage>
</organism>
<protein>
    <submittedName>
        <fullName evidence="8">Integrase</fullName>
    </submittedName>
</protein>
<dbReference type="OrthoDB" id="9803188at2"/>
<dbReference type="Proteomes" id="UP000077881">
    <property type="component" value="Unassembled WGS sequence"/>
</dbReference>
<dbReference type="InterPro" id="IPR013762">
    <property type="entry name" value="Integrase-like_cat_sf"/>
</dbReference>
<dbReference type="CDD" id="cd01189">
    <property type="entry name" value="INT_ICEBs1_C_like"/>
    <property type="match status" value="1"/>
</dbReference>
<comment type="caution">
    <text evidence="8">The sequence shown here is derived from an EMBL/GenBank/DDBJ whole genome shotgun (WGS) entry which is preliminary data.</text>
</comment>
<dbReference type="InterPro" id="IPR011010">
    <property type="entry name" value="DNA_brk_join_enz"/>
</dbReference>
<keyword evidence="4" id="KW-0233">DNA recombination</keyword>
<dbReference type="RefSeq" id="WP_064468417.1">
    <property type="nucleotide sequence ID" value="NZ_LDJR01000055.1"/>
</dbReference>
<name>A0A177ZMI5_9BACI</name>
<dbReference type="GO" id="GO:0015074">
    <property type="term" value="P:DNA integration"/>
    <property type="evidence" value="ECO:0007669"/>
    <property type="project" value="UniProtKB-KW"/>
</dbReference>
<dbReference type="Pfam" id="PF14659">
    <property type="entry name" value="Phage_int_SAM_3"/>
    <property type="match status" value="1"/>
</dbReference>
<feature type="domain" description="Core-binding (CB)" evidence="7">
    <location>
        <begin position="61"/>
        <end position="147"/>
    </location>
</feature>
<dbReference type="Pfam" id="PF14657">
    <property type="entry name" value="Arm-DNA-bind_4"/>
    <property type="match status" value="1"/>
</dbReference>
<dbReference type="AlphaFoldDB" id="A0A177ZMI5"/>
<dbReference type="InterPro" id="IPR044068">
    <property type="entry name" value="CB"/>
</dbReference>
<dbReference type="InterPro" id="IPR028259">
    <property type="entry name" value="AP2-like_int_N"/>
</dbReference>
<dbReference type="SUPFAM" id="SSF56349">
    <property type="entry name" value="DNA breaking-rejoining enzymes"/>
    <property type="match status" value="1"/>
</dbReference>
<evidence type="ECO:0000256" key="4">
    <source>
        <dbReference type="ARBA" id="ARBA00023172"/>
    </source>
</evidence>
<gene>
    <name evidence="8" type="ORF">ABB05_14635</name>
</gene>
<keyword evidence="2" id="KW-0229">DNA integration</keyword>
<dbReference type="STRING" id="217031.ABB05_14635"/>
<dbReference type="InterPro" id="IPR004107">
    <property type="entry name" value="Integrase_SAM-like_N"/>
</dbReference>
<keyword evidence="9" id="KW-1185">Reference proteome</keyword>
<dbReference type="GO" id="GO:0006310">
    <property type="term" value="P:DNA recombination"/>
    <property type="evidence" value="ECO:0007669"/>
    <property type="project" value="UniProtKB-KW"/>
</dbReference>
<evidence type="ECO:0000313" key="8">
    <source>
        <dbReference type="EMBL" id="OAK69015.1"/>
    </source>
</evidence>
<evidence type="ECO:0000259" key="6">
    <source>
        <dbReference type="PROSITE" id="PS51898"/>
    </source>
</evidence>
<proteinExistence type="inferred from homology"/>
<evidence type="ECO:0000256" key="1">
    <source>
        <dbReference type="ARBA" id="ARBA00008857"/>
    </source>
</evidence>